<gene>
    <name evidence="2" type="ordered locus">Sfum_2969</name>
</gene>
<keyword evidence="3" id="KW-1185">Reference proteome</keyword>
<dbReference type="InParanoid" id="A0LMJ1"/>
<dbReference type="InterPro" id="IPR044855">
    <property type="entry name" value="CoA-Trfase_III_dom3_sf"/>
</dbReference>
<dbReference type="PANTHER" id="PTHR48207">
    <property type="entry name" value="SUCCINATE--HYDROXYMETHYLGLUTARATE COA-TRANSFERASE"/>
    <property type="match status" value="1"/>
</dbReference>
<evidence type="ECO:0000256" key="1">
    <source>
        <dbReference type="ARBA" id="ARBA00022679"/>
    </source>
</evidence>
<dbReference type="eggNOG" id="COG1804">
    <property type="taxonomic scope" value="Bacteria"/>
</dbReference>
<dbReference type="Gene3D" id="3.30.1540.10">
    <property type="entry name" value="formyl-coa transferase, domain 3"/>
    <property type="match status" value="1"/>
</dbReference>
<dbReference type="EMBL" id="CP000478">
    <property type="protein sequence ID" value="ABK18643.1"/>
    <property type="molecule type" value="Genomic_DNA"/>
</dbReference>
<name>A0LMJ1_SYNFM</name>
<dbReference type="PANTHER" id="PTHR48207:SF3">
    <property type="entry name" value="SUCCINATE--HYDROXYMETHYLGLUTARATE COA-TRANSFERASE"/>
    <property type="match status" value="1"/>
</dbReference>
<dbReference type="STRING" id="335543.Sfum_2969"/>
<dbReference type="Pfam" id="PF02515">
    <property type="entry name" value="CoA_transf_3"/>
    <property type="match status" value="1"/>
</dbReference>
<dbReference type="SUPFAM" id="SSF89796">
    <property type="entry name" value="CoA-transferase family III (CaiB/BaiF)"/>
    <property type="match status" value="1"/>
</dbReference>
<dbReference type="InterPro" id="IPR050483">
    <property type="entry name" value="CoA-transferase_III_domain"/>
</dbReference>
<dbReference type="RefSeq" id="WP_011699807.1">
    <property type="nucleotide sequence ID" value="NC_008554.1"/>
</dbReference>
<evidence type="ECO:0000313" key="3">
    <source>
        <dbReference type="Proteomes" id="UP000001784"/>
    </source>
</evidence>
<dbReference type="AlphaFoldDB" id="A0LMJ1"/>
<sequence>MGLSPQSKFKKDVPPEQMEAVHYDFDQLSPAQKALVMKARRGEDLTEEEEDDLPYEEFCRYTFHRKRVYKKDKILDGIRVVDFTTLILGPSHCAMLAEMGAEVIKLELPGRGDTMRALAPPKDMGGFPMWSEEKTGTKATGVLGKGVVAETDVAMAGGLGWTDCAKNKLHTCMDIHPGEGGTIFKELCKRADIFVENVRGGTLDRWDEGYKQLKEINPKLIYLTSNGPGQWGREDLVRASYDILAQSMGGSVFISGHDPGDQMKIPIWVADYMGGTFGLFATLLALFAREKYGVGQMIENSQVENITRALGPGVVWYSLTGHVQTRWGNRFRWICPDCIVKAKDGFIAIGADDEAFKTLCNTIGGNAMALPGKYPTNMERVKLEAQEEIYEAIETWAEQHTVDEIDSLGRQHGFGVCPVMNAKDACERPHYRERGEIEYVEDPWYGPMDIQGCFPLFSEAPSYTEFAGKPIGWDTEYVLRRFMGYDTEKILELERQHEIGKVAGAEGRRTAWPKKTE</sequence>
<protein>
    <submittedName>
        <fullName evidence="2">L-carnitine dehydratase/bile acid-inducible protein F</fullName>
    </submittedName>
</protein>
<evidence type="ECO:0000313" key="2">
    <source>
        <dbReference type="EMBL" id="ABK18643.1"/>
    </source>
</evidence>
<dbReference type="KEGG" id="sfu:Sfum_2969"/>
<dbReference type="GO" id="GO:0008410">
    <property type="term" value="F:CoA-transferase activity"/>
    <property type="evidence" value="ECO:0007669"/>
    <property type="project" value="TreeGrafter"/>
</dbReference>
<dbReference type="Gene3D" id="3.40.50.10540">
    <property type="entry name" value="Crotonobetainyl-coa:carnitine coa-transferase, domain 1"/>
    <property type="match status" value="1"/>
</dbReference>
<dbReference type="OrthoDB" id="9797653at2"/>
<dbReference type="HOGENOM" id="CLU_033975_2_0_7"/>
<reference evidence="2 3" key="1">
    <citation type="submission" date="2006-10" db="EMBL/GenBank/DDBJ databases">
        <title>Complete sequence of Syntrophobacter fumaroxidans MPOB.</title>
        <authorList>
            <consortium name="US DOE Joint Genome Institute"/>
            <person name="Copeland A."/>
            <person name="Lucas S."/>
            <person name="Lapidus A."/>
            <person name="Barry K."/>
            <person name="Detter J.C."/>
            <person name="Glavina del Rio T."/>
            <person name="Hammon N."/>
            <person name="Israni S."/>
            <person name="Pitluck S."/>
            <person name="Goltsman E.G."/>
            <person name="Martinez M."/>
            <person name="Schmutz J."/>
            <person name="Larimer F."/>
            <person name="Land M."/>
            <person name="Hauser L."/>
            <person name="Kyrpides N."/>
            <person name="Kim E."/>
            <person name="Boone D.R."/>
            <person name="Brockman F."/>
            <person name="Culley D."/>
            <person name="Ferry J."/>
            <person name="Gunsalus R."/>
            <person name="McInerney M.J."/>
            <person name="Morrison M."/>
            <person name="Plugge C."/>
            <person name="Rohlin L."/>
            <person name="Scholten J."/>
            <person name="Sieber J."/>
            <person name="Stams A.J.M."/>
            <person name="Worm P."/>
            <person name="Henstra A.M."/>
            <person name="Richardson P."/>
        </authorList>
    </citation>
    <scope>NUCLEOTIDE SEQUENCE [LARGE SCALE GENOMIC DNA]</scope>
    <source>
        <strain evidence="3">DSM 10017 / MPOB</strain>
    </source>
</reference>
<accession>A0LMJ1</accession>
<dbReference type="InterPro" id="IPR003673">
    <property type="entry name" value="CoA-Trfase_fam_III"/>
</dbReference>
<proteinExistence type="predicted"/>
<dbReference type="InterPro" id="IPR023606">
    <property type="entry name" value="CoA-Trfase_III_dom_1_sf"/>
</dbReference>
<organism evidence="2 3">
    <name type="scientific">Syntrophobacter fumaroxidans (strain DSM 10017 / MPOB)</name>
    <dbReference type="NCBI Taxonomy" id="335543"/>
    <lineage>
        <taxon>Bacteria</taxon>
        <taxon>Pseudomonadati</taxon>
        <taxon>Thermodesulfobacteriota</taxon>
        <taxon>Syntrophobacteria</taxon>
        <taxon>Syntrophobacterales</taxon>
        <taxon>Syntrophobacteraceae</taxon>
        <taxon>Syntrophobacter</taxon>
    </lineage>
</organism>
<keyword evidence="1" id="KW-0808">Transferase</keyword>
<dbReference type="Proteomes" id="UP000001784">
    <property type="component" value="Chromosome"/>
</dbReference>